<gene>
    <name evidence="1" type="ORF">SAMN05421544_10276</name>
</gene>
<evidence type="ECO:0000313" key="2">
    <source>
        <dbReference type="Proteomes" id="UP000198517"/>
    </source>
</evidence>
<dbReference type="AlphaFoldDB" id="A0A1G6ZIH8"/>
<sequence>MIFIILVFKIFLFIFAKNFLKMKSNKSIIAALFLCSLGMSAQSKQDVQSIKDMTGCYDVTFNFAETFSQSKDYVRKPTSQSHAVEWVTVAEEAPGKIELQHILIADPDGEGKDAIVKHWRQDWIYQNTDLYLYDKDNHWTYKKLSPKDVKGQWTQIVYQVDDAPRYSGSGTWVHVDGKNYWENNADAPLPRRDKTKRNDYNVMNRTNRQEIFDWGWLHFQDNKKLVREDGKPDQLITEEIGKDYYRKTDNAKCAKAVAYWKDYASLWKTVRDTWQTRMDQKKDLYVLPAVKDTHLYDALMKLNPKQNKEAKVLVNQYILDKK</sequence>
<keyword evidence="2" id="KW-1185">Reference proteome</keyword>
<dbReference type="InterPro" id="IPR046715">
    <property type="entry name" value="DUF6607"/>
</dbReference>
<dbReference type="STRING" id="1071918.SAMN05421544_10276"/>
<name>A0A1G6ZIH8_9FLAO</name>
<dbReference type="Pfam" id="PF20311">
    <property type="entry name" value="DUF6607"/>
    <property type="match status" value="1"/>
</dbReference>
<dbReference type="Proteomes" id="UP000198517">
    <property type="component" value="Unassembled WGS sequence"/>
</dbReference>
<evidence type="ECO:0000313" key="1">
    <source>
        <dbReference type="EMBL" id="SDE01615.1"/>
    </source>
</evidence>
<reference evidence="1 2" key="1">
    <citation type="submission" date="2016-10" db="EMBL/GenBank/DDBJ databases">
        <authorList>
            <person name="de Groot N.N."/>
        </authorList>
    </citation>
    <scope>NUCLEOTIDE SEQUENCE [LARGE SCALE GENOMIC DNA]</scope>
    <source>
        <strain evidence="1 2">DSM 24015</strain>
    </source>
</reference>
<organism evidence="1 2">
    <name type="scientific">Riemerella columbipharyngis</name>
    <dbReference type="NCBI Taxonomy" id="1071918"/>
    <lineage>
        <taxon>Bacteria</taxon>
        <taxon>Pseudomonadati</taxon>
        <taxon>Bacteroidota</taxon>
        <taxon>Flavobacteriia</taxon>
        <taxon>Flavobacteriales</taxon>
        <taxon>Weeksellaceae</taxon>
        <taxon>Riemerella</taxon>
    </lineage>
</organism>
<proteinExistence type="predicted"/>
<protein>
    <submittedName>
        <fullName evidence="1">Uncharacterized protein</fullName>
    </submittedName>
</protein>
<dbReference type="EMBL" id="FNAS01000002">
    <property type="protein sequence ID" value="SDE01615.1"/>
    <property type="molecule type" value="Genomic_DNA"/>
</dbReference>
<accession>A0A1G6ZIH8</accession>